<dbReference type="STRING" id="56723.ENSLBEP00000012179"/>
<dbReference type="GO" id="GO:0016616">
    <property type="term" value="F:oxidoreductase activity, acting on the CH-OH group of donors, NAD or NADP as acceptor"/>
    <property type="evidence" value="ECO:0007669"/>
    <property type="project" value="TreeGrafter"/>
</dbReference>
<dbReference type="InterPro" id="IPR001878">
    <property type="entry name" value="Znf_CCHC"/>
</dbReference>
<dbReference type="GeneTree" id="ENSGT00390000009800"/>
<dbReference type="SUPFAM" id="SSF57756">
    <property type="entry name" value="Retrovirus zinc finger-like domains"/>
    <property type="match status" value="1"/>
</dbReference>
<dbReference type="AlphaFoldDB" id="A0A3Q3EXU5"/>
<dbReference type="InterPro" id="IPR036291">
    <property type="entry name" value="NAD(P)-bd_dom_sf"/>
</dbReference>
<reference evidence="8" key="1">
    <citation type="submission" date="2025-08" db="UniProtKB">
        <authorList>
            <consortium name="Ensembl"/>
        </authorList>
    </citation>
    <scope>IDENTIFICATION</scope>
</reference>
<dbReference type="GO" id="GO:0048038">
    <property type="term" value="F:quinone binding"/>
    <property type="evidence" value="ECO:0007669"/>
    <property type="project" value="TreeGrafter"/>
</dbReference>
<evidence type="ECO:0000256" key="6">
    <source>
        <dbReference type="SAM" id="MobiDB-lite"/>
    </source>
</evidence>
<keyword evidence="5" id="KW-0862">Zinc</keyword>
<dbReference type="Ensembl" id="ENSLBET00000012813.1">
    <property type="protein sequence ID" value="ENSLBEP00000012179.1"/>
    <property type="gene ID" value="ENSLBEG00000009351.1"/>
</dbReference>
<dbReference type="Pfam" id="PF00106">
    <property type="entry name" value="adh_short"/>
    <property type="match status" value="1"/>
</dbReference>
<comment type="pathway">
    <text evidence="1">Lipid metabolism; fatty acid biosynthesis.</text>
</comment>
<keyword evidence="3" id="KW-0560">Oxidoreductase</keyword>
<dbReference type="Gene3D" id="3.40.50.720">
    <property type="entry name" value="NAD(P)-binding Rossmann-like Domain"/>
    <property type="match status" value="1"/>
</dbReference>
<keyword evidence="4" id="KW-0444">Lipid biosynthesis</keyword>
<evidence type="ECO:0000256" key="5">
    <source>
        <dbReference type="PROSITE-ProRule" id="PRU00047"/>
    </source>
</evidence>
<accession>A0A3Q3EXU5</accession>
<reference evidence="8" key="2">
    <citation type="submission" date="2025-09" db="UniProtKB">
        <authorList>
            <consortium name="Ensembl"/>
        </authorList>
    </citation>
    <scope>IDENTIFICATION</scope>
</reference>
<protein>
    <recommendedName>
        <fullName evidence="7">CCHC-type domain-containing protein</fullName>
    </recommendedName>
</protein>
<dbReference type="PANTHER" id="PTHR42760:SF83">
    <property type="entry name" value="(3R)-3-HYDROXYACYL-COA DEHYDROGENASE"/>
    <property type="match status" value="1"/>
</dbReference>
<keyword evidence="4" id="KW-0276">Fatty acid metabolism</keyword>
<dbReference type="PROSITE" id="PS50158">
    <property type="entry name" value="ZF_CCHC"/>
    <property type="match status" value="1"/>
</dbReference>
<feature type="region of interest" description="Disordered" evidence="6">
    <location>
        <begin position="292"/>
        <end position="353"/>
    </location>
</feature>
<proteinExistence type="inferred from homology"/>
<keyword evidence="4" id="KW-0443">Lipid metabolism</keyword>
<dbReference type="SMART" id="SM00343">
    <property type="entry name" value="ZnF_C2HC"/>
    <property type="match status" value="1"/>
</dbReference>
<keyword evidence="9" id="KW-1185">Reference proteome</keyword>
<dbReference type="PANTHER" id="PTHR42760">
    <property type="entry name" value="SHORT-CHAIN DEHYDROGENASES/REDUCTASES FAMILY MEMBER"/>
    <property type="match status" value="1"/>
</dbReference>
<feature type="domain" description="CCHC-type" evidence="7">
    <location>
        <begin position="252"/>
        <end position="268"/>
    </location>
</feature>
<dbReference type="GO" id="GO:0003676">
    <property type="term" value="F:nucleic acid binding"/>
    <property type="evidence" value="ECO:0007669"/>
    <property type="project" value="InterPro"/>
</dbReference>
<evidence type="ECO:0000256" key="1">
    <source>
        <dbReference type="ARBA" id="ARBA00005194"/>
    </source>
</evidence>
<dbReference type="Proteomes" id="UP000261660">
    <property type="component" value="Unplaced"/>
</dbReference>
<evidence type="ECO:0000313" key="8">
    <source>
        <dbReference type="Ensembl" id="ENSLBEP00000012179.1"/>
    </source>
</evidence>
<sequence length="431" mass="45919">MTAATRLISRLTLVTGGGSGIGRAVCQRLASEGASVVVADISEEGQGHMAAVVDVSSKESVKKYFSLCPPSVCVNAAGITQDHFLLNMEEDHFDRVIQVNLKGSFLITQAVAQALVACGAPKGSIITVGSIVGKVRELQRDSTAKVNDVVEQGVVIKDTFTSVLPLINPAKRVTISNAPPFIKNEMLVKELCRYGQVVSQVKMESPLLKHLVCHRRQVFMVMKNNSDDLNLSFNFKVDGFNYMVFATSATMKCFGCGAEGHLIRSCPEKNVHVRGNTQAAPAAEVTAAAVTPGPSAVTPGPSAVTPGPSAVTPGPSAVKSESFQGSTKAVKKDRKTGAGRAESDSELMSTQEEGPVTYTSAHIKKFLQDTKGLRLLNLEDFFPDLKCFLSSARPLTRSSSAFGDDGLTGQEIFRLKKLIGKAKAQISDDDV</sequence>
<dbReference type="GO" id="GO:0006633">
    <property type="term" value="P:fatty acid biosynthetic process"/>
    <property type="evidence" value="ECO:0007669"/>
    <property type="project" value="UniProtKB-KW"/>
</dbReference>
<evidence type="ECO:0000313" key="9">
    <source>
        <dbReference type="Proteomes" id="UP000261660"/>
    </source>
</evidence>
<dbReference type="GO" id="GO:0008270">
    <property type="term" value="F:zinc ion binding"/>
    <property type="evidence" value="ECO:0007669"/>
    <property type="project" value="UniProtKB-KW"/>
</dbReference>
<evidence type="ECO:0000256" key="3">
    <source>
        <dbReference type="ARBA" id="ARBA00023002"/>
    </source>
</evidence>
<organism evidence="8 9">
    <name type="scientific">Labrus bergylta</name>
    <name type="common">ballan wrasse</name>
    <dbReference type="NCBI Taxonomy" id="56723"/>
    <lineage>
        <taxon>Eukaryota</taxon>
        <taxon>Metazoa</taxon>
        <taxon>Chordata</taxon>
        <taxon>Craniata</taxon>
        <taxon>Vertebrata</taxon>
        <taxon>Euteleostomi</taxon>
        <taxon>Actinopterygii</taxon>
        <taxon>Neopterygii</taxon>
        <taxon>Teleostei</taxon>
        <taxon>Neoteleostei</taxon>
        <taxon>Acanthomorphata</taxon>
        <taxon>Eupercaria</taxon>
        <taxon>Labriformes</taxon>
        <taxon>Labridae</taxon>
        <taxon>Labrus</taxon>
    </lineage>
</organism>
<dbReference type="InParanoid" id="A0A3Q3EXU5"/>
<dbReference type="InterPro" id="IPR002347">
    <property type="entry name" value="SDR_fam"/>
</dbReference>
<dbReference type="Gene3D" id="4.10.60.10">
    <property type="entry name" value="Zinc finger, CCHC-type"/>
    <property type="match status" value="1"/>
</dbReference>
<dbReference type="InterPro" id="IPR036875">
    <property type="entry name" value="Znf_CCHC_sf"/>
</dbReference>
<keyword evidence="5" id="KW-0479">Metal-binding</keyword>
<name>A0A3Q3EXU5_9LABR</name>
<dbReference type="SUPFAM" id="SSF51735">
    <property type="entry name" value="NAD(P)-binding Rossmann-fold domains"/>
    <property type="match status" value="1"/>
</dbReference>
<evidence type="ECO:0000256" key="2">
    <source>
        <dbReference type="ARBA" id="ARBA00006484"/>
    </source>
</evidence>
<evidence type="ECO:0000256" key="4">
    <source>
        <dbReference type="ARBA" id="ARBA00023160"/>
    </source>
</evidence>
<dbReference type="PRINTS" id="PR00081">
    <property type="entry name" value="GDHRDH"/>
</dbReference>
<comment type="similarity">
    <text evidence="2">Belongs to the short-chain dehydrogenases/reductases (SDR) family.</text>
</comment>
<evidence type="ECO:0000259" key="7">
    <source>
        <dbReference type="PROSITE" id="PS50158"/>
    </source>
</evidence>
<keyword evidence="4" id="KW-0275">Fatty acid biosynthesis</keyword>
<keyword evidence="5" id="KW-0863">Zinc-finger</keyword>